<protein>
    <submittedName>
        <fullName evidence="2">Uncharacterized protein</fullName>
    </submittedName>
</protein>
<reference evidence="2 3" key="1">
    <citation type="submission" date="2020-05" db="EMBL/GenBank/DDBJ databases">
        <authorList>
            <person name="Khan S.A."/>
            <person name="Jeon C.O."/>
            <person name="Chun B.H."/>
        </authorList>
    </citation>
    <scope>NUCLEOTIDE SEQUENCE [LARGE SCALE GENOMIC DNA]</scope>
    <source>
        <strain evidence="2 3">S1162</strain>
    </source>
</reference>
<proteinExistence type="predicted"/>
<organism evidence="2 3">
    <name type="scientific">Mucilaginibacter humi</name>
    <dbReference type="NCBI Taxonomy" id="2732510"/>
    <lineage>
        <taxon>Bacteria</taxon>
        <taxon>Pseudomonadati</taxon>
        <taxon>Bacteroidota</taxon>
        <taxon>Sphingobacteriia</taxon>
        <taxon>Sphingobacteriales</taxon>
        <taxon>Sphingobacteriaceae</taxon>
        <taxon>Mucilaginibacter</taxon>
    </lineage>
</organism>
<evidence type="ECO:0000313" key="3">
    <source>
        <dbReference type="Proteomes" id="UP000566071"/>
    </source>
</evidence>
<accession>A0ABX1VZE2</accession>
<name>A0ABX1VZE2_9SPHI</name>
<gene>
    <name evidence="2" type="ORF">HK413_00120</name>
</gene>
<comment type="caution">
    <text evidence="2">The sequence shown here is derived from an EMBL/GenBank/DDBJ whole genome shotgun (WGS) entry which is preliminary data.</text>
</comment>
<dbReference type="Proteomes" id="UP000566071">
    <property type="component" value="Unassembled WGS sequence"/>
</dbReference>
<keyword evidence="1" id="KW-1133">Transmembrane helix</keyword>
<evidence type="ECO:0000313" key="2">
    <source>
        <dbReference type="EMBL" id="NNU32999.1"/>
    </source>
</evidence>
<sequence>MKKAVRENIEFITDRKILQAGADTKAYQYSLLNVSIAATTSAGITNHFNFSTLKKRIKMMNAKRSSKVNLTRYAFLVPVVLVGLCVFSASKAELVKNTKVAYKSIAASVNNLIITPVQKNLVNDNKPALKKIITVIDTIKPKKVSRIIIMTDSGNSKNFNYTIKTNEAKDSTKNYIIKMVGGKGGEPDSYTVNGVKVTKEEFEKVAPKDLQTVDIMGGQFKALPGNITRIRINSKESGFEPTHPRSVTFIKRDTARVFFT</sequence>
<dbReference type="EMBL" id="JABFCR010000001">
    <property type="protein sequence ID" value="NNU32999.1"/>
    <property type="molecule type" value="Genomic_DNA"/>
</dbReference>
<keyword evidence="1" id="KW-0472">Membrane</keyword>
<keyword evidence="3" id="KW-1185">Reference proteome</keyword>
<feature type="transmembrane region" description="Helical" evidence="1">
    <location>
        <begin position="70"/>
        <end position="89"/>
    </location>
</feature>
<keyword evidence="1" id="KW-0812">Transmembrane</keyword>
<evidence type="ECO:0000256" key="1">
    <source>
        <dbReference type="SAM" id="Phobius"/>
    </source>
</evidence>
<dbReference type="RefSeq" id="WP_175268703.1">
    <property type="nucleotide sequence ID" value="NZ_JABFCR010000001.1"/>
</dbReference>